<dbReference type="SUPFAM" id="SSF54506">
    <property type="entry name" value="Diaminopimelate epimerase-like"/>
    <property type="match status" value="1"/>
</dbReference>
<proteinExistence type="inferred from homology"/>
<dbReference type="InterPro" id="IPR008794">
    <property type="entry name" value="Pro_racemase_fam"/>
</dbReference>
<dbReference type="SFLD" id="SFLDS00028">
    <property type="entry name" value="Proline_Racemase"/>
    <property type="match status" value="1"/>
</dbReference>
<sequence length="347" mass="37607">MAGSSSYWVESEDWHTAGEPFRIVQDIPPGFMPEVQTVNERREKIIQVENHPLDGLRKFLSHEPRGHADMYGGFISPPNDSGAHFGVLFWHKDGFSTACGHGTIALGYWAVSKGLVDAPENGAVDVVIDVPSGRVVATVAVKYGKSIHADFVNVPTYQIAKGLSVAIPSRDANVSVDLAFGGAVFASVNAAQLGLQVRPENANEFIKLQREIKASLGDKATYGSNKLYAMLFFEEENNGQEETGLIIQKSVNVYGDGQIDRSPCGSGTCGRMAILLAEGRLQGENSRLLHHSIIGTTFEAKIVTTSQSPVSDFPACVVRVRGQAFLVAQTRFFINLEDPLSPGFVLR</sequence>
<keyword evidence="5" id="KW-1185">Reference proteome</keyword>
<dbReference type="EMBL" id="CABFNP030000511">
    <property type="protein sequence ID" value="CAI6034918.1"/>
    <property type="molecule type" value="Genomic_DNA"/>
</dbReference>
<evidence type="ECO:0000256" key="1">
    <source>
        <dbReference type="ARBA" id="ARBA00001148"/>
    </source>
</evidence>
<dbReference type="PIRSF" id="PIRSF029792">
    <property type="entry name" value="Pro_racemase"/>
    <property type="match status" value="1"/>
</dbReference>
<gene>
    <name evidence="4" type="ORF">CCHLO57077_00011106</name>
</gene>
<dbReference type="PANTHER" id="PTHR33442">
    <property type="entry name" value="TRANS-3-HYDROXY-L-PROLINE DEHYDRATASE"/>
    <property type="match status" value="1"/>
</dbReference>
<comment type="similarity">
    <text evidence="2">Belongs to the proline racemase family.</text>
</comment>
<dbReference type="AlphaFoldDB" id="A0AA35LRF8"/>
<dbReference type="Gene3D" id="3.10.310.10">
    <property type="entry name" value="Diaminopimelate Epimerase, Chain A, domain 1"/>
    <property type="match status" value="2"/>
</dbReference>
<dbReference type="PANTHER" id="PTHR33442:SF1">
    <property type="entry name" value="TRANS-3-HYDROXY-L-PROLINE DEHYDRATASE"/>
    <property type="match status" value="1"/>
</dbReference>
<dbReference type="Pfam" id="PF05544">
    <property type="entry name" value="Pro_racemase"/>
    <property type="match status" value="1"/>
</dbReference>
<evidence type="ECO:0000256" key="2">
    <source>
        <dbReference type="ARBA" id="ARBA00007529"/>
    </source>
</evidence>
<dbReference type="Proteomes" id="UP001160390">
    <property type="component" value="Unassembled WGS sequence"/>
</dbReference>
<evidence type="ECO:0000256" key="3">
    <source>
        <dbReference type="ARBA" id="ARBA00013105"/>
    </source>
</evidence>
<organism evidence="4 5">
    <name type="scientific">Clonostachys chloroleuca</name>
    <dbReference type="NCBI Taxonomy" id="1926264"/>
    <lineage>
        <taxon>Eukaryota</taxon>
        <taxon>Fungi</taxon>
        <taxon>Dikarya</taxon>
        <taxon>Ascomycota</taxon>
        <taxon>Pezizomycotina</taxon>
        <taxon>Sordariomycetes</taxon>
        <taxon>Hypocreomycetidae</taxon>
        <taxon>Hypocreales</taxon>
        <taxon>Bionectriaceae</taxon>
        <taxon>Clonostachys</taxon>
    </lineage>
</organism>
<evidence type="ECO:0000313" key="5">
    <source>
        <dbReference type="Proteomes" id="UP001160390"/>
    </source>
</evidence>
<dbReference type="GO" id="GO:0050346">
    <property type="term" value="F:trans-L-3-hydroxyproline dehydratase activity"/>
    <property type="evidence" value="ECO:0007669"/>
    <property type="project" value="UniProtKB-EC"/>
</dbReference>
<comment type="catalytic activity">
    <reaction evidence="1">
        <text>trans-3-hydroxy-L-proline = 1-pyrroline-2-carboxylate + H2O</text>
        <dbReference type="Rhea" id="RHEA:10320"/>
        <dbReference type="ChEBI" id="CHEBI:15377"/>
        <dbReference type="ChEBI" id="CHEBI:39785"/>
        <dbReference type="ChEBI" id="CHEBI:57938"/>
        <dbReference type="EC" id="4.2.1.77"/>
    </reaction>
</comment>
<evidence type="ECO:0000313" key="4">
    <source>
        <dbReference type="EMBL" id="CAI6034918.1"/>
    </source>
</evidence>
<comment type="caution">
    <text evidence="4">The sequence shown here is derived from an EMBL/GenBank/DDBJ whole genome shotgun (WGS) entry which is preliminary data.</text>
</comment>
<name>A0AA35LRF8_9HYPO</name>
<dbReference type="EC" id="4.2.1.77" evidence="3"/>
<protein>
    <recommendedName>
        <fullName evidence="3">trans-L-3-hydroxyproline dehydratase</fullName>
        <ecNumber evidence="3">4.2.1.77</ecNumber>
    </recommendedName>
</protein>
<accession>A0AA35LRF8</accession>
<reference evidence="4" key="1">
    <citation type="submission" date="2023-01" db="EMBL/GenBank/DDBJ databases">
        <authorList>
            <person name="Piombo E."/>
        </authorList>
    </citation>
    <scope>NUCLEOTIDE SEQUENCE</scope>
</reference>